<name>A0A0R2FTJ7_9LACO</name>
<dbReference type="InterPro" id="IPR014729">
    <property type="entry name" value="Rossmann-like_a/b/a_fold"/>
</dbReference>
<dbReference type="PATRIC" id="fig|81857.3.peg.1587"/>
<dbReference type="InterPro" id="IPR051599">
    <property type="entry name" value="Cell_Envelope_Assoc"/>
</dbReference>
<evidence type="ECO:0000313" key="2">
    <source>
        <dbReference type="EMBL" id="KRN28125.1"/>
    </source>
</evidence>
<dbReference type="PANTHER" id="PTHR30336:SF20">
    <property type="entry name" value="DUF218 DOMAIN-CONTAINING PROTEIN"/>
    <property type="match status" value="1"/>
</dbReference>
<evidence type="ECO:0000313" key="4">
    <source>
        <dbReference type="Proteomes" id="UP000051645"/>
    </source>
</evidence>
<evidence type="ECO:0000259" key="1">
    <source>
        <dbReference type="Pfam" id="PF02698"/>
    </source>
</evidence>
<dbReference type="Proteomes" id="UP000051751">
    <property type="component" value="Unassembled WGS sequence"/>
</dbReference>
<dbReference type="PANTHER" id="PTHR30336">
    <property type="entry name" value="INNER MEMBRANE PROTEIN, PROBABLE PERMEASE"/>
    <property type="match status" value="1"/>
</dbReference>
<proteinExistence type="predicted"/>
<dbReference type="Gene3D" id="3.40.50.620">
    <property type="entry name" value="HUPs"/>
    <property type="match status" value="1"/>
</dbReference>
<evidence type="ECO:0000313" key="3">
    <source>
        <dbReference type="EMBL" id="KRN30998.1"/>
    </source>
</evidence>
<dbReference type="Pfam" id="PF02698">
    <property type="entry name" value="DUF218"/>
    <property type="match status" value="1"/>
</dbReference>
<dbReference type="OrthoDB" id="2216870at2"/>
<sequence length="262" mass="28948">MSELSTAVNRLGAFCGVRDVPTLTITALQERYGLQQVDVMVLFGGSILAGERVLAEGIRQHLAKKYVIVGGHGHTTAALRKQIQQLYPDLKVAGMSEAELFAAYLKRRDGLQVDLLECESTNCGNNITNLLALLKAHQIEFNSILLCQDATMQRRMAATLAKYAPQVRIINYAAYQVQVNDHLTGYDHQVAGMWPVSQYLTLLMGEIPRLADTPTGYGPRGKGYLAHVAIPAEVTQAFQTLKRHFPDQVRSANPEFATHKND</sequence>
<protein>
    <recommendedName>
        <fullName evidence="1">DUF218 domain-containing protein</fullName>
    </recommendedName>
</protein>
<dbReference type="InterPro" id="IPR003848">
    <property type="entry name" value="DUF218"/>
</dbReference>
<dbReference type="Gene3D" id="1.10.3620.10">
    <property type="entry name" value="YdcF like domain"/>
    <property type="match status" value="1"/>
</dbReference>
<dbReference type="STRING" id="81857.IV38_GL001576"/>
<accession>A0A0R2FTJ7</accession>
<reference evidence="4 5" key="1">
    <citation type="journal article" date="2015" name="Genome Announc.">
        <title>Expanding the biotechnology potential of lactobacilli through comparative genomics of 213 strains and associated genera.</title>
        <authorList>
            <person name="Sun Z."/>
            <person name="Harris H.M."/>
            <person name="McCann A."/>
            <person name="Guo C."/>
            <person name="Argimon S."/>
            <person name="Zhang W."/>
            <person name="Yang X."/>
            <person name="Jeffery I.B."/>
            <person name="Cooney J.C."/>
            <person name="Kagawa T.F."/>
            <person name="Liu W."/>
            <person name="Song Y."/>
            <person name="Salvetti E."/>
            <person name="Wrobel A."/>
            <person name="Rasinkangas P."/>
            <person name="Parkhill J."/>
            <person name="Rea M.C."/>
            <person name="O'Sullivan O."/>
            <person name="Ritari J."/>
            <person name="Douillard F.P."/>
            <person name="Paul Ross R."/>
            <person name="Yang R."/>
            <person name="Briner A.E."/>
            <person name="Felis G.E."/>
            <person name="de Vos W.M."/>
            <person name="Barrangou R."/>
            <person name="Klaenhammer T.R."/>
            <person name="Caufield P.W."/>
            <person name="Cui Y."/>
            <person name="Zhang H."/>
            <person name="O'Toole P.W."/>
        </authorList>
    </citation>
    <scope>NUCLEOTIDE SEQUENCE [LARGE SCALE GENOMIC DNA]</scope>
    <source>
        <strain evidence="2 5">ATCC BAA-66</strain>
        <strain evidence="3 4">DSM 13344</strain>
    </source>
</reference>
<dbReference type="EMBL" id="JQAZ01000005">
    <property type="protein sequence ID" value="KRN30998.1"/>
    <property type="molecule type" value="Genomic_DNA"/>
</dbReference>
<gene>
    <name evidence="2" type="ORF">IV38_GL001576</name>
    <name evidence="3" type="ORF">IV40_GL001639</name>
</gene>
<dbReference type="CDD" id="cd06259">
    <property type="entry name" value="YdcF-like"/>
    <property type="match status" value="1"/>
</dbReference>
<organism evidence="2 5">
    <name type="scientific">Lactobacillus selangorensis</name>
    <dbReference type="NCBI Taxonomy" id="81857"/>
    <lineage>
        <taxon>Bacteria</taxon>
        <taxon>Bacillati</taxon>
        <taxon>Bacillota</taxon>
        <taxon>Bacilli</taxon>
        <taxon>Lactobacillales</taxon>
        <taxon>Lactobacillaceae</taxon>
        <taxon>Lactobacillus</taxon>
    </lineage>
</organism>
<keyword evidence="4" id="KW-1185">Reference proteome</keyword>
<evidence type="ECO:0000313" key="5">
    <source>
        <dbReference type="Proteomes" id="UP000051751"/>
    </source>
</evidence>
<comment type="caution">
    <text evidence="2">The sequence shown here is derived from an EMBL/GenBank/DDBJ whole genome shotgun (WGS) entry which is preliminary data.</text>
</comment>
<dbReference type="AlphaFoldDB" id="A0A0R2FTJ7"/>
<dbReference type="RefSeq" id="WP_057770171.1">
    <property type="nucleotide sequence ID" value="NZ_JQAT01000004.1"/>
</dbReference>
<dbReference type="Proteomes" id="UP000051645">
    <property type="component" value="Unassembled WGS sequence"/>
</dbReference>
<feature type="domain" description="DUF218" evidence="1">
    <location>
        <begin position="38"/>
        <end position="174"/>
    </location>
</feature>
<dbReference type="GO" id="GO:0005886">
    <property type="term" value="C:plasma membrane"/>
    <property type="evidence" value="ECO:0007669"/>
    <property type="project" value="TreeGrafter"/>
</dbReference>
<dbReference type="EMBL" id="JQAT01000004">
    <property type="protein sequence ID" value="KRN28125.1"/>
    <property type="molecule type" value="Genomic_DNA"/>
</dbReference>